<dbReference type="Proteomes" id="UP000039865">
    <property type="component" value="Unassembled WGS sequence"/>
</dbReference>
<organism evidence="3 4">
    <name type="scientific">Stylonychia lemnae</name>
    <name type="common">Ciliate</name>
    <dbReference type="NCBI Taxonomy" id="5949"/>
    <lineage>
        <taxon>Eukaryota</taxon>
        <taxon>Sar</taxon>
        <taxon>Alveolata</taxon>
        <taxon>Ciliophora</taxon>
        <taxon>Intramacronucleata</taxon>
        <taxon>Spirotrichea</taxon>
        <taxon>Stichotrichia</taxon>
        <taxon>Sporadotrichida</taxon>
        <taxon>Oxytrichidae</taxon>
        <taxon>Stylonychinae</taxon>
        <taxon>Stylonychia</taxon>
    </lineage>
</organism>
<name>A0A078AET4_STYLE</name>
<accession>A0A078AET4</accession>
<evidence type="ECO:0000313" key="4">
    <source>
        <dbReference type="Proteomes" id="UP000039865"/>
    </source>
</evidence>
<dbReference type="AlphaFoldDB" id="A0A078AET4"/>
<feature type="compositionally biased region" description="Basic and acidic residues" evidence="2">
    <location>
        <begin position="383"/>
        <end position="403"/>
    </location>
</feature>
<dbReference type="EMBL" id="CCKQ01009305">
    <property type="protein sequence ID" value="CDW80784.1"/>
    <property type="molecule type" value="Genomic_DNA"/>
</dbReference>
<feature type="coiled-coil region" evidence="1">
    <location>
        <begin position="210"/>
        <end position="240"/>
    </location>
</feature>
<dbReference type="InParanoid" id="A0A078AET4"/>
<dbReference type="OrthoDB" id="326297at2759"/>
<reference evidence="3 4" key="1">
    <citation type="submission" date="2014-06" db="EMBL/GenBank/DDBJ databases">
        <authorList>
            <person name="Swart Estienne"/>
        </authorList>
    </citation>
    <scope>NUCLEOTIDE SEQUENCE [LARGE SCALE GENOMIC DNA]</scope>
    <source>
        <strain evidence="3 4">130c</strain>
    </source>
</reference>
<feature type="coiled-coil region" evidence="1">
    <location>
        <begin position="419"/>
        <end position="446"/>
    </location>
</feature>
<keyword evidence="1" id="KW-0175">Coiled coil</keyword>
<proteinExistence type="predicted"/>
<evidence type="ECO:0000256" key="2">
    <source>
        <dbReference type="SAM" id="MobiDB-lite"/>
    </source>
</evidence>
<protein>
    <submittedName>
        <fullName evidence="3">Uncharacterized protein</fullName>
    </submittedName>
</protein>
<evidence type="ECO:0000256" key="1">
    <source>
        <dbReference type="SAM" id="Coils"/>
    </source>
</evidence>
<sequence>MERINKIRRHNQQRQFKKQVRDSIIKQFEDQNIEVDSQISLRDLDGLFLGAGFELTKVQQNELFLLMEAGRKFNYDKLRKWAYTNANFLIKSDGKVRQISISPPRAQFRSKTFKAEKSLIDSPHKRVNPYENLKLSPQAQKRYMSPAKLVTGEKLKFTAKMLQSNLSKWTMKILRKQEDHFDEDEERNDRQLANKLVSFPQPIYEEFKSFQQLNKKKQQLNKTQDDIQSKNDQISQKQRNLRKTFMRTTKLNFNLGEANLDSIIEDQPQKEAKQRKQSLGNLLNVTYTHMKQDSLKSELKINQKNYENSDNEQESQQMKVQILSKNLRKTFYDTMNQTFFTETNTNQVDHEDDYGAKISQLNITNQLKLLKNQLNNQFQDYQPAKKKEQKGDLDQNRRNERMNNIRLKSERYLQERSKVLQVQNRVKDIAQQNREHNQKIQFQRNQINQVLDVIQKNQSAEILLKEAFEKVNLNNILADKSKVKDYQTQVIDRLRTSKSKKERDIEANVQYMASLQPTAIGMHRFTKVMRKDKVFESQNGYKIVSKIQTHKDKERVEYLLNFDLSRN</sequence>
<keyword evidence="4" id="KW-1185">Reference proteome</keyword>
<feature type="region of interest" description="Disordered" evidence="2">
    <location>
        <begin position="380"/>
        <end position="403"/>
    </location>
</feature>
<evidence type="ECO:0000313" key="3">
    <source>
        <dbReference type="EMBL" id="CDW80784.1"/>
    </source>
</evidence>
<gene>
    <name evidence="3" type="primary">Contig5965.g6389</name>
    <name evidence="3" type="ORF">STYLEM_9788</name>
</gene>